<protein>
    <submittedName>
        <fullName evidence="1">Uncharacterized protein</fullName>
    </submittedName>
</protein>
<evidence type="ECO:0000313" key="2">
    <source>
        <dbReference type="Proteomes" id="UP000271098"/>
    </source>
</evidence>
<dbReference type="OrthoDB" id="10007451at2759"/>
<dbReference type="Proteomes" id="UP000271098">
    <property type="component" value="Unassembled WGS sequence"/>
</dbReference>
<keyword evidence="2" id="KW-1185">Reference proteome</keyword>
<proteinExistence type="predicted"/>
<evidence type="ECO:0000313" key="1">
    <source>
        <dbReference type="EMBL" id="VDN43802.1"/>
    </source>
</evidence>
<sequence>MSSSDPDPSVFDCLMAPVEQYLRQQHAQFVCSEEFLDAYNRVEEFALKPPRMPSSSLTSSRKQRKSYPYQPTLTAEMLLKTQYERETTLGERIYVVSEVEKLYPPVMKAPYVCNATTSKNDSAVSSTFSSDANGQHSTVKLSTIREEQLRGNPATHTLAVGISPISHIFDFRKFFHYF</sequence>
<dbReference type="EMBL" id="UYRT01103875">
    <property type="protein sequence ID" value="VDN43802.1"/>
    <property type="molecule type" value="Genomic_DNA"/>
</dbReference>
<accession>A0A3P7RKA0</accession>
<name>A0A3P7RKA0_9BILA</name>
<dbReference type="AlphaFoldDB" id="A0A3P7RKA0"/>
<reference evidence="1 2" key="1">
    <citation type="submission" date="2018-11" db="EMBL/GenBank/DDBJ databases">
        <authorList>
            <consortium name="Pathogen Informatics"/>
        </authorList>
    </citation>
    <scope>NUCLEOTIDE SEQUENCE [LARGE SCALE GENOMIC DNA]</scope>
</reference>
<gene>
    <name evidence="1" type="ORF">GPUH_LOCUS25135</name>
</gene>
<organism evidence="1 2">
    <name type="scientific">Gongylonema pulchrum</name>
    <dbReference type="NCBI Taxonomy" id="637853"/>
    <lineage>
        <taxon>Eukaryota</taxon>
        <taxon>Metazoa</taxon>
        <taxon>Ecdysozoa</taxon>
        <taxon>Nematoda</taxon>
        <taxon>Chromadorea</taxon>
        <taxon>Rhabditida</taxon>
        <taxon>Spirurina</taxon>
        <taxon>Spiruromorpha</taxon>
        <taxon>Spiruroidea</taxon>
        <taxon>Gongylonematidae</taxon>
        <taxon>Gongylonema</taxon>
    </lineage>
</organism>